<dbReference type="Proteomes" id="UP000831327">
    <property type="component" value="Chromosome"/>
</dbReference>
<accession>A0ABN6P5I6</accession>
<name>A0ABN6P5I6_9PROT</name>
<proteinExistence type="predicted"/>
<protein>
    <submittedName>
        <fullName evidence="1">Uncharacterized protein</fullName>
    </submittedName>
</protein>
<keyword evidence="2" id="KW-1185">Reference proteome</keyword>
<gene>
    <name evidence="1" type="ORF">Rmf_29670</name>
</gene>
<organism evidence="1 2">
    <name type="scientific">Roseomonas fluvialis</name>
    <dbReference type="NCBI Taxonomy" id="1750527"/>
    <lineage>
        <taxon>Bacteria</taxon>
        <taxon>Pseudomonadati</taxon>
        <taxon>Pseudomonadota</taxon>
        <taxon>Alphaproteobacteria</taxon>
        <taxon>Acetobacterales</taxon>
        <taxon>Roseomonadaceae</taxon>
        <taxon>Roseomonas</taxon>
    </lineage>
</organism>
<dbReference type="EMBL" id="AP025637">
    <property type="protein sequence ID" value="BDG73038.1"/>
    <property type="molecule type" value="Genomic_DNA"/>
</dbReference>
<evidence type="ECO:0000313" key="2">
    <source>
        <dbReference type="Proteomes" id="UP000831327"/>
    </source>
</evidence>
<sequence>MVQARTASAPAVAPPARPDGTLPCIPAARFAAAGESVARFLAHAPIFTPTDTARLRPQNVAGIAKSLPRDALFAPSRNNCARRRPRRGCSTCASAGMSSAARIATCRNAPSRWLRTHHDCARQGGDDRQGAMASEARA</sequence>
<reference evidence="1 2" key="1">
    <citation type="journal article" date="2016" name="Microbes Environ.">
        <title>Phylogenetically diverse aerobic anoxygenic phototrophic bacteria isolated from epilithic biofilms in Tama river, Japan.</title>
        <authorList>
            <person name="Hirose S."/>
            <person name="Matsuura K."/>
            <person name="Haruta S."/>
        </authorList>
    </citation>
    <scope>NUCLEOTIDE SEQUENCE [LARGE SCALE GENOMIC DNA]</scope>
    <source>
        <strain evidence="1 2">S08</strain>
    </source>
</reference>
<evidence type="ECO:0000313" key="1">
    <source>
        <dbReference type="EMBL" id="BDG73038.1"/>
    </source>
</evidence>